<keyword evidence="5" id="KW-0862">Zinc</keyword>
<dbReference type="Proteomes" id="UP000463961">
    <property type="component" value="Chromosome"/>
</dbReference>
<dbReference type="GO" id="GO:0008270">
    <property type="term" value="F:zinc ion binding"/>
    <property type="evidence" value="ECO:0007669"/>
    <property type="project" value="UniProtKB-KW"/>
</dbReference>
<keyword evidence="3" id="KW-0677">Repeat</keyword>
<keyword evidence="2" id="KW-0479">Metal-binding</keyword>
<dbReference type="FunFam" id="2.60.260.20:FF:000005">
    <property type="entry name" value="Chaperone protein dnaJ 1, mitochondrial"/>
    <property type="match status" value="1"/>
</dbReference>
<gene>
    <name evidence="8" type="ORF">ICHIAU1_15530</name>
</gene>
<evidence type="ECO:0000256" key="3">
    <source>
        <dbReference type="ARBA" id="ARBA00022737"/>
    </source>
</evidence>
<dbReference type="Gene3D" id="1.10.287.110">
    <property type="entry name" value="DnaJ domain"/>
    <property type="match status" value="1"/>
</dbReference>
<dbReference type="Gene3D" id="2.60.260.20">
    <property type="entry name" value="Urease metallochaperone UreE, N-terminal domain"/>
    <property type="match status" value="2"/>
</dbReference>
<evidence type="ECO:0000256" key="7">
    <source>
        <dbReference type="ARBA" id="ARBA00023186"/>
    </source>
</evidence>
<keyword evidence="1" id="KW-0963">Cytoplasm</keyword>
<dbReference type="EMBL" id="AP022345">
    <property type="protein sequence ID" value="BBU69270.1"/>
    <property type="molecule type" value="Genomic_DNA"/>
</dbReference>
<evidence type="ECO:0000256" key="1">
    <source>
        <dbReference type="ARBA" id="ARBA00022490"/>
    </source>
</evidence>
<evidence type="ECO:0000256" key="4">
    <source>
        <dbReference type="ARBA" id="ARBA00022771"/>
    </source>
</evidence>
<name>A0A679IC10_9RHOO</name>
<evidence type="ECO:0000256" key="5">
    <source>
        <dbReference type="ARBA" id="ARBA00022833"/>
    </source>
</evidence>
<dbReference type="InterPro" id="IPR002939">
    <property type="entry name" value="DnaJ_C"/>
</dbReference>
<protein>
    <submittedName>
        <fullName evidence="8">DNA-binding protein</fullName>
    </submittedName>
</protein>
<dbReference type="GO" id="GO:0051082">
    <property type="term" value="F:unfolded protein binding"/>
    <property type="evidence" value="ECO:0007669"/>
    <property type="project" value="InterPro"/>
</dbReference>
<dbReference type="AlphaFoldDB" id="A0A679IC10"/>
<dbReference type="GO" id="GO:0042026">
    <property type="term" value="P:protein refolding"/>
    <property type="evidence" value="ECO:0007669"/>
    <property type="project" value="TreeGrafter"/>
</dbReference>
<evidence type="ECO:0000256" key="2">
    <source>
        <dbReference type="ARBA" id="ARBA00022723"/>
    </source>
</evidence>
<dbReference type="FunFam" id="2.60.260.20:FF:000008">
    <property type="entry name" value="Curved DNA-binding protein"/>
    <property type="match status" value="1"/>
</dbReference>
<evidence type="ECO:0000313" key="8">
    <source>
        <dbReference type="EMBL" id="BBU69270.1"/>
    </source>
</evidence>
<dbReference type="InterPro" id="IPR001623">
    <property type="entry name" value="DnaJ_domain"/>
</dbReference>
<proteinExistence type="predicted"/>
<evidence type="ECO:0000256" key="6">
    <source>
        <dbReference type="ARBA" id="ARBA00023125"/>
    </source>
</evidence>
<dbReference type="Pfam" id="PF01556">
    <property type="entry name" value="DnaJ_C"/>
    <property type="match status" value="1"/>
</dbReference>
<dbReference type="InterPro" id="IPR008971">
    <property type="entry name" value="HSP40/DnaJ_pept-bd"/>
</dbReference>
<dbReference type="Pfam" id="PF00226">
    <property type="entry name" value="DnaJ"/>
    <property type="match status" value="1"/>
</dbReference>
<keyword evidence="9" id="KW-1185">Reference proteome</keyword>
<dbReference type="PROSITE" id="PS50076">
    <property type="entry name" value="DNAJ_2"/>
    <property type="match status" value="1"/>
</dbReference>
<dbReference type="GO" id="GO:0005737">
    <property type="term" value="C:cytoplasm"/>
    <property type="evidence" value="ECO:0007669"/>
    <property type="project" value="TreeGrafter"/>
</dbReference>
<keyword evidence="7" id="KW-0143">Chaperone</keyword>
<sequence>MKFKDYYETLGVARDASADEIKKAFKKLAHKYHPDISKDPDGEEKFKEVNEAYKTLKDPELRKAYDQLGRHNPGEQFRPPPGWEQYAQGAGFGGDHGGASGFGGGGFGAGGFEGASFEDVDLSELFAQMGRGRAHAGPAAHGAHQAGGQSFKAPGQDFEVTAHISLDEAAKGTLIELNLEMPEYDAQGRLHRVPQVFKARIPKGATDGQKMRLAGKGGKGFNGGPNGDLYLNIALHPHPLFRADGHDLFLDLPVTPWEAALGAEIDVPTLDGAVRMKIPAGTPAGRKLRLGGRGLPKPKEGQGDLYVIIQIATPTELNDAEKALFQQLADASTFNPRGHFVAEAHRHA</sequence>
<reference evidence="9" key="1">
    <citation type="submission" date="2020-01" db="EMBL/GenBank/DDBJ databases">
        <title>Phosphoaccumulans saitamaens gen. nov., sp. nov., a polyphosphate accumulating bacterium isolated from surface river water.</title>
        <authorList>
            <person name="Watanabe K."/>
            <person name="Suda W."/>
        </authorList>
    </citation>
    <scope>NUCLEOTIDE SEQUENCE [LARGE SCALE GENOMIC DNA]</scope>
    <source>
        <strain evidence="9">ICHIAU1</strain>
    </source>
</reference>
<dbReference type="OrthoDB" id="9779889at2"/>
<dbReference type="InterPro" id="IPR036869">
    <property type="entry name" value="J_dom_sf"/>
</dbReference>
<dbReference type="CDD" id="cd06257">
    <property type="entry name" value="DnaJ"/>
    <property type="match status" value="1"/>
</dbReference>
<dbReference type="SUPFAM" id="SSF46565">
    <property type="entry name" value="Chaperone J-domain"/>
    <property type="match status" value="1"/>
</dbReference>
<dbReference type="RefSeq" id="WP_162050020.1">
    <property type="nucleotide sequence ID" value="NZ_AP019011.1"/>
</dbReference>
<keyword evidence="6 8" id="KW-0238">DNA-binding</keyword>
<dbReference type="GO" id="GO:0003677">
    <property type="term" value="F:DNA binding"/>
    <property type="evidence" value="ECO:0007669"/>
    <property type="project" value="UniProtKB-KW"/>
</dbReference>
<keyword evidence="4" id="KW-0863">Zinc-finger</keyword>
<evidence type="ECO:0000313" key="9">
    <source>
        <dbReference type="Proteomes" id="UP000463961"/>
    </source>
</evidence>
<accession>A0A679IC10</accession>
<dbReference type="PRINTS" id="PR00625">
    <property type="entry name" value="JDOMAIN"/>
</dbReference>
<organism evidence="8 9">
    <name type="scientific">Fluviibacter phosphoraccumulans</name>
    <dbReference type="NCBI Taxonomy" id="1751046"/>
    <lineage>
        <taxon>Bacteria</taxon>
        <taxon>Pseudomonadati</taxon>
        <taxon>Pseudomonadota</taxon>
        <taxon>Betaproteobacteria</taxon>
        <taxon>Rhodocyclales</taxon>
        <taxon>Fluviibacteraceae</taxon>
        <taxon>Fluviibacter</taxon>
    </lineage>
</organism>
<dbReference type="SUPFAM" id="SSF49493">
    <property type="entry name" value="HSP40/DnaJ peptide-binding domain"/>
    <property type="match status" value="2"/>
</dbReference>
<dbReference type="PANTHER" id="PTHR43096">
    <property type="entry name" value="DNAJ HOMOLOG 1, MITOCHONDRIAL-RELATED"/>
    <property type="match status" value="1"/>
</dbReference>
<dbReference type="CDD" id="cd10747">
    <property type="entry name" value="DnaJ_C"/>
    <property type="match status" value="1"/>
</dbReference>
<dbReference type="SMART" id="SM00271">
    <property type="entry name" value="DnaJ"/>
    <property type="match status" value="1"/>
</dbReference>
<dbReference type="PANTHER" id="PTHR43096:SF52">
    <property type="entry name" value="DNAJ HOMOLOG 1, MITOCHONDRIAL-RELATED"/>
    <property type="match status" value="1"/>
</dbReference>